<reference evidence="3 4" key="1">
    <citation type="submission" date="2023-03" db="EMBL/GenBank/DDBJ databases">
        <title>Thalassotalea loyana LMG 22536T draft genome sequence.</title>
        <authorList>
            <person name="Sawabe T."/>
        </authorList>
    </citation>
    <scope>NUCLEOTIDE SEQUENCE [LARGE SCALE GENOMIC DNA]</scope>
    <source>
        <strain evidence="3 4">LMG 22536</strain>
    </source>
</reference>
<keyword evidence="2" id="KW-0472">Membrane</keyword>
<feature type="transmembrane region" description="Helical" evidence="2">
    <location>
        <begin position="72"/>
        <end position="89"/>
    </location>
</feature>
<feature type="compositionally biased region" description="Polar residues" evidence="1">
    <location>
        <begin position="166"/>
        <end position="187"/>
    </location>
</feature>
<evidence type="ECO:0000256" key="2">
    <source>
        <dbReference type="SAM" id="Phobius"/>
    </source>
</evidence>
<evidence type="ECO:0000256" key="1">
    <source>
        <dbReference type="SAM" id="MobiDB-lite"/>
    </source>
</evidence>
<feature type="transmembrane region" description="Helical" evidence="2">
    <location>
        <begin position="20"/>
        <end position="36"/>
    </location>
</feature>
<feature type="transmembrane region" description="Helical" evidence="2">
    <location>
        <begin position="95"/>
        <end position="112"/>
    </location>
</feature>
<dbReference type="RefSeq" id="WP_284297756.1">
    <property type="nucleotide sequence ID" value="NZ_BSSV01000003.1"/>
</dbReference>
<keyword evidence="2" id="KW-0812">Transmembrane</keyword>
<evidence type="ECO:0000313" key="3">
    <source>
        <dbReference type="EMBL" id="GLX85547.1"/>
    </source>
</evidence>
<feature type="transmembrane region" description="Helical" evidence="2">
    <location>
        <begin position="204"/>
        <end position="221"/>
    </location>
</feature>
<dbReference type="Proteomes" id="UP001157134">
    <property type="component" value="Unassembled WGS sequence"/>
</dbReference>
<sequence>MPLLQSLFCLKGKDNRERFTIIQLSAVVLFVLFNTLLGGNTIIMLLLVLAITSISALSALRRCNDANLTNKILLLPSALLFVTCLLVIFTESSNFNFALFLPLLSQLYLLTFKGHQKELEYHLGYNGPIDLSSTQPNYQSANVRRVEPTLVGSSAHSAEAPVAEGVTSNSESIELNQPTSSNSTNNEDIGEKVRELLFAHKQKLLIGLAVLTLLTVLFVIVSNQEPAQDTVVEPIVEPLVTQDYLEQSNIVELSDGFSVASNPFQGIVISWQADDTLRTELWNITTAEGDESCKELTFNNKQSVRTSQVMVKNNSQYFAVFSPLDSHSLVNQLAKRGSFKLCGYDFSLKGSQAALGKVRYYGELLSY</sequence>
<keyword evidence="4" id="KW-1185">Reference proteome</keyword>
<gene>
    <name evidence="3" type="ORF">tloyanaT_17990</name>
</gene>
<comment type="caution">
    <text evidence="3">The sequence shown here is derived from an EMBL/GenBank/DDBJ whole genome shotgun (WGS) entry which is preliminary data.</text>
</comment>
<accession>A0ABQ6HFN3</accession>
<keyword evidence="2" id="KW-1133">Transmembrane helix</keyword>
<protein>
    <recommendedName>
        <fullName evidence="5">DUF805 domain-containing protein</fullName>
    </recommendedName>
</protein>
<dbReference type="EMBL" id="BSSV01000003">
    <property type="protein sequence ID" value="GLX85547.1"/>
    <property type="molecule type" value="Genomic_DNA"/>
</dbReference>
<evidence type="ECO:0008006" key="5">
    <source>
        <dbReference type="Google" id="ProtNLM"/>
    </source>
</evidence>
<proteinExistence type="predicted"/>
<organism evidence="3 4">
    <name type="scientific">Thalassotalea loyana</name>
    <dbReference type="NCBI Taxonomy" id="280483"/>
    <lineage>
        <taxon>Bacteria</taxon>
        <taxon>Pseudomonadati</taxon>
        <taxon>Pseudomonadota</taxon>
        <taxon>Gammaproteobacteria</taxon>
        <taxon>Alteromonadales</taxon>
        <taxon>Colwelliaceae</taxon>
        <taxon>Thalassotalea</taxon>
    </lineage>
</organism>
<evidence type="ECO:0000313" key="4">
    <source>
        <dbReference type="Proteomes" id="UP001157134"/>
    </source>
</evidence>
<name>A0ABQ6HFN3_9GAMM</name>
<feature type="transmembrane region" description="Helical" evidence="2">
    <location>
        <begin position="42"/>
        <end position="60"/>
    </location>
</feature>
<feature type="region of interest" description="Disordered" evidence="1">
    <location>
        <begin position="153"/>
        <end position="187"/>
    </location>
</feature>